<gene>
    <name evidence="1" type="ORF">OJ962_26260</name>
</gene>
<dbReference type="Gene3D" id="2.160.20.160">
    <property type="match status" value="1"/>
</dbReference>
<dbReference type="Proteomes" id="UP001147700">
    <property type="component" value="Unassembled WGS sequence"/>
</dbReference>
<evidence type="ECO:0000313" key="2">
    <source>
        <dbReference type="Proteomes" id="UP001147700"/>
    </source>
</evidence>
<sequence length="213" mass="22647">MTVAADLGPGNDTYEVTAPAASVSGGPGDDHVEAFNSVQGYVGPITVDGGPGNDTLQMLGRGPGMTLIGGEGDDVLGPALTNPYVHPIDLVCGPGNDRVTGEPQDRFGDGCARPVTGLTRLSRVSRVFAKGRLEVPMRTMISVRRRTHRGDLDLPALARRTLNAPAGPLRARLKTTAAGKRLLRRDPTPLVWVFIETRTASDRTRVIFKSRLG</sequence>
<organism evidence="1 2">
    <name type="scientific">Solirubrobacter deserti</name>
    <dbReference type="NCBI Taxonomy" id="2282478"/>
    <lineage>
        <taxon>Bacteria</taxon>
        <taxon>Bacillati</taxon>
        <taxon>Actinomycetota</taxon>
        <taxon>Thermoleophilia</taxon>
        <taxon>Solirubrobacterales</taxon>
        <taxon>Solirubrobacteraceae</taxon>
        <taxon>Solirubrobacter</taxon>
    </lineage>
</organism>
<dbReference type="RefSeq" id="WP_270006710.1">
    <property type="nucleotide sequence ID" value="NZ_JAPCID010000049.1"/>
</dbReference>
<evidence type="ECO:0000313" key="1">
    <source>
        <dbReference type="EMBL" id="MDA0141028.1"/>
    </source>
</evidence>
<name>A0ABT4RRK7_9ACTN</name>
<dbReference type="InterPro" id="IPR011049">
    <property type="entry name" value="Serralysin-like_metalloprot_C"/>
</dbReference>
<protein>
    <recommendedName>
        <fullName evidence="3">Calcium-binding protein</fullName>
    </recommendedName>
</protein>
<keyword evidence="2" id="KW-1185">Reference proteome</keyword>
<accession>A0ABT4RRK7</accession>
<dbReference type="EMBL" id="JAPCID010000049">
    <property type="protein sequence ID" value="MDA0141028.1"/>
    <property type="molecule type" value="Genomic_DNA"/>
</dbReference>
<dbReference type="SUPFAM" id="SSF51120">
    <property type="entry name" value="beta-Roll"/>
    <property type="match status" value="1"/>
</dbReference>
<comment type="caution">
    <text evidence="1">The sequence shown here is derived from an EMBL/GenBank/DDBJ whole genome shotgun (WGS) entry which is preliminary data.</text>
</comment>
<dbReference type="PRINTS" id="PR00313">
    <property type="entry name" value="CABNDNGRPT"/>
</dbReference>
<reference evidence="1" key="1">
    <citation type="submission" date="2022-10" db="EMBL/GenBank/DDBJ databases">
        <title>The WGS of Solirubrobacter sp. CPCC 204708.</title>
        <authorList>
            <person name="Jiang Z."/>
        </authorList>
    </citation>
    <scope>NUCLEOTIDE SEQUENCE</scope>
    <source>
        <strain evidence="1">CPCC 204708</strain>
    </source>
</reference>
<evidence type="ECO:0008006" key="3">
    <source>
        <dbReference type="Google" id="ProtNLM"/>
    </source>
</evidence>
<proteinExistence type="predicted"/>